<accession>A0ACD5V9G4</accession>
<keyword evidence="2" id="KW-1185">Reference proteome</keyword>
<dbReference type="EnsemblPlants" id="AVESA.00010b.r2.3AG0404080.1">
    <property type="protein sequence ID" value="AVESA.00010b.r2.3AG0404080.1.CDS.1"/>
    <property type="gene ID" value="AVESA.00010b.r2.3AG0404080"/>
</dbReference>
<reference evidence="1" key="1">
    <citation type="submission" date="2021-05" db="EMBL/GenBank/DDBJ databases">
        <authorList>
            <person name="Scholz U."/>
            <person name="Mascher M."/>
            <person name="Fiebig A."/>
        </authorList>
    </citation>
    <scope>NUCLEOTIDE SEQUENCE [LARGE SCALE GENOMIC DNA]</scope>
</reference>
<name>A0ACD5V9G4_AVESA</name>
<proteinExistence type="predicted"/>
<evidence type="ECO:0000313" key="1">
    <source>
        <dbReference type="EnsemblPlants" id="AVESA.00010b.r2.3AG0404080.1.CDS.1"/>
    </source>
</evidence>
<dbReference type="Proteomes" id="UP001732700">
    <property type="component" value="Chromosome 3A"/>
</dbReference>
<sequence length="365" mass="40046">MSRKRKSVAAEDPDDKPVYLVVEHKGNKEPSHSIVIAGGTRTPPVMAPLRHAIRGMSFAAVDSRWIVGVGGDSSCPSTVYDLATSTESAGPIVLKNKVNPILIPHRGLLYVLSSRPRIHNIERPDFLPWFELIIFTNGKGGLANFDACPPCELRPPPIFPYCINPLEYADPPDVRVAAYAVVDSHILLSISVSFHQQQQQEDKGTCAFDMDRQVWDMVDTKSLPFLGEAIPIGDHLYVAHSKDGAAAVYYMAVFPAKDTPTGKTELSMVKSKLDLPKGGIVPGQHLCALGMRGRSFSSFDVPSVVDQDQDTILDKARVIQRTYSLVKGGDDLNKVVKWQRRIFELPDPSHLLAQPAPIAAAFITM</sequence>
<organism evidence="1 2">
    <name type="scientific">Avena sativa</name>
    <name type="common">Oat</name>
    <dbReference type="NCBI Taxonomy" id="4498"/>
    <lineage>
        <taxon>Eukaryota</taxon>
        <taxon>Viridiplantae</taxon>
        <taxon>Streptophyta</taxon>
        <taxon>Embryophyta</taxon>
        <taxon>Tracheophyta</taxon>
        <taxon>Spermatophyta</taxon>
        <taxon>Magnoliopsida</taxon>
        <taxon>Liliopsida</taxon>
        <taxon>Poales</taxon>
        <taxon>Poaceae</taxon>
        <taxon>BOP clade</taxon>
        <taxon>Pooideae</taxon>
        <taxon>Poodae</taxon>
        <taxon>Poeae</taxon>
        <taxon>Poeae Chloroplast Group 1 (Aveneae type)</taxon>
        <taxon>Aveninae</taxon>
        <taxon>Avena</taxon>
    </lineage>
</organism>
<reference evidence="1" key="2">
    <citation type="submission" date="2025-09" db="UniProtKB">
        <authorList>
            <consortium name="EnsemblPlants"/>
        </authorList>
    </citation>
    <scope>IDENTIFICATION</scope>
</reference>
<evidence type="ECO:0000313" key="2">
    <source>
        <dbReference type="Proteomes" id="UP001732700"/>
    </source>
</evidence>
<protein>
    <submittedName>
        <fullName evidence="1">Uncharacterized protein</fullName>
    </submittedName>
</protein>